<dbReference type="OrthoDB" id="9785233at2"/>
<sequence length="135" mass="14169">MPVTGVTTSTPAQPSTQTAAEQTLSLGKDAFLKMMVENLRNQDPTNAADSKEFVAQLSQMTSLEQITNMANATTSLAAETRDARAVGMLGKTVGYLDATKTRQEGVVGSVVAQDGTSYLKVGEALVSVGQVTDVR</sequence>
<gene>
    <name evidence="3" type="ORF">C7Y72_05655</name>
</gene>
<evidence type="ECO:0000313" key="4">
    <source>
        <dbReference type="Proteomes" id="UP000240739"/>
    </source>
</evidence>
<reference evidence="3 4" key="1">
    <citation type="submission" date="2018-03" db="EMBL/GenBank/DDBJ databases">
        <title>Aquarubrobacter algicola gen. nov., sp. nov., a novel actinobacterium isolated from shallow eutrophic lake during the end of cyanobacterial harmful algal blooms.</title>
        <authorList>
            <person name="Chun S.J."/>
        </authorList>
    </citation>
    <scope>NUCLEOTIDE SEQUENCE [LARGE SCALE GENOMIC DNA]</scope>
    <source>
        <strain evidence="3 4">Seoho-28</strain>
    </source>
</reference>
<proteinExistence type="inferred from homology"/>
<dbReference type="Pfam" id="PF03963">
    <property type="entry name" value="FlgD"/>
    <property type="match status" value="1"/>
</dbReference>
<evidence type="ECO:0000256" key="1">
    <source>
        <dbReference type="ARBA" id="ARBA00010577"/>
    </source>
</evidence>
<dbReference type="Proteomes" id="UP000240739">
    <property type="component" value="Unassembled WGS sequence"/>
</dbReference>
<evidence type="ECO:0000313" key="3">
    <source>
        <dbReference type="EMBL" id="PTL59168.1"/>
    </source>
</evidence>
<evidence type="ECO:0000256" key="2">
    <source>
        <dbReference type="ARBA" id="ARBA00022795"/>
    </source>
</evidence>
<evidence type="ECO:0008006" key="5">
    <source>
        <dbReference type="Google" id="ProtNLM"/>
    </source>
</evidence>
<dbReference type="AlphaFoldDB" id="A0A2T4UIV7"/>
<dbReference type="RefSeq" id="WP_107567604.1">
    <property type="nucleotide sequence ID" value="NZ_PYYB01000001.1"/>
</dbReference>
<keyword evidence="4" id="KW-1185">Reference proteome</keyword>
<accession>A0A2T4UIV7</accession>
<dbReference type="EMBL" id="PYYB01000001">
    <property type="protein sequence ID" value="PTL59168.1"/>
    <property type="molecule type" value="Genomic_DNA"/>
</dbReference>
<organism evidence="3 4">
    <name type="scientific">Paraconexibacter algicola</name>
    <dbReference type="NCBI Taxonomy" id="2133960"/>
    <lineage>
        <taxon>Bacteria</taxon>
        <taxon>Bacillati</taxon>
        <taxon>Actinomycetota</taxon>
        <taxon>Thermoleophilia</taxon>
        <taxon>Solirubrobacterales</taxon>
        <taxon>Paraconexibacteraceae</taxon>
        <taxon>Paraconexibacter</taxon>
    </lineage>
</organism>
<name>A0A2T4UIV7_9ACTN</name>
<dbReference type="InterPro" id="IPR005648">
    <property type="entry name" value="FlgD"/>
</dbReference>
<comment type="caution">
    <text evidence="3">The sequence shown here is derived from an EMBL/GenBank/DDBJ whole genome shotgun (WGS) entry which is preliminary data.</text>
</comment>
<dbReference type="GO" id="GO:0044781">
    <property type="term" value="P:bacterial-type flagellum organization"/>
    <property type="evidence" value="ECO:0007669"/>
    <property type="project" value="UniProtKB-KW"/>
</dbReference>
<protein>
    <recommendedName>
        <fullName evidence="5">Flagellar hook capping protein</fullName>
    </recommendedName>
</protein>
<keyword evidence="2" id="KW-1005">Bacterial flagellum biogenesis</keyword>
<comment type="similarity">
    <text evidence="1">Belongs to the FlgD family.</text>
</comment>